<gene>
    <name evidence="2" type="ORF">BaRGS_00001972</name>
</gene>
<dbReference type="Proteomes" id="UP001519460">
    <property type="component" value="Unassembled WGS sequence"/>
</dbReference>
<feature type="compositionally biased region" description="Polar residues" evidence="1">
    <location>
        <begin position="45"/>
        <end position="60"/>
    </location>
</feature>
<evidence type="ECO:0000256" key="1">
    <source>
        <dbReference type="SAM" id="MobiDB-lite"/>
    </source>
</evidence>
<organism evidence="2 3">
    <name type="scientific">Batillaria attramentaria</name>
    <dbReference type="NCBI Taxonomy" id="370345"/>
    <lineage>
        <taxon>Eukaryota</taxon>
        <taxon>Metazoa</taxon>
        <taxon>Spiralia</taxon>
        <taxon>Lophotrochozoa</taxon>
        <taxon>Mollusca</taxon>
        <taxon>Gastropoda</taxon>
        <taxon>Caenogastropoda</taxon>
        <taxon>Sorbeoconcha</taxon>
        <taxon>Cerithioidea</taxon>
        <taxon>Batillariidae</taxon>
        <taxon>Batillaria</taxon>
    </lineage>
</organism>
<protein>
    <recommendedName>
        <fullName evidence="4">Retrotransposon gag domain-containing protein</fullName>
    </recommendedName>
</protein>
<name>A0ABD0M4N8_9CAEN</name>
<dbReference type="EMBL" id="JACVVK020000006">
    <property type="protein sequence ID" value="KAK7506497.1"/>
    <property type="molecule type" value="Genomic_DNA"/>
</dbReference>
<accession>A0ABD0M4N8</accession>
<proteinExistence type="predicted"/>
<sequence>MAERASAAQASDKEGSVSESEGETLGEGQECQDRDCFESLPNRLTGLSPNIRYSSSQNPSPLLRHHPGEGMAAVTVPNALCPGHFKGEAGEDGSLWLKKFQVYVDLMGWDRATARKTFPPFVEGKASEWYEGLPDADKCTFASLIKAFSHRYLPHPATRWEKLESLAPGNRPRARQLTNFVNTCPGRGGTWRNRIGK</sequence>
<evidence type="ECO:0000313" key="3">
    <source>
        <dbReference type="Proteomes" id="UP001519460"/>
    </source>
</evidence>
<feature type="region of interest" description="Disordered" evidence="1">
    <location>
        <begin position="1"/>
        <end position="68"/>
    </location>
</feature>
<evidence type="ECO:0008006" key="4">
    <source>
        <dbReference type="Google" id="ProtNLM"/>
    </source>
</evidence>
<comment type="caution">
    <text evidence="2">The sequence shown here is derived from an EMBL/GenBank/DDBJ whole genome shotgun (WGS) entry which is preliminary data.</text>
</comment>
<keyword evidence="3" id="KW-1185">Reference proteome</keyword>
<dbReference type="AlphaFoldDB" id="A0ABD0M4N8"/>
<evidence type="ECO:0000313" key="2">
    <source>
        <dbReference type="EMBL" id="KAK7506497.1"/>
    </source>
</evidence>
<reference evidence="2 3" key="1">
    <citation type="journal article" date="2023" name="Sci. Data">
        <title>Genome assembly of the Korean intertidal mud-creeper Batillaria attramentaria.</title>
        <authorList>
            <person name="Patra A.K."/>
            <person name="Ho P.T."/>
            <person name="Jun S."/>
            <person name="Lee S.J."/>
            <person name="Kim Y."/>
            <person name="Won Y.J."/>
        </authorList>
    </citation>
    <scope>NUCLEOTIDE SEQUENCE [LARGE SCALE GENOMIC DNA]</scope>
    <source>
        <strain evidence="2">Wonlab-2016</strain>
    </source>
</reference>